<dbReference type="OrthoDB" id="9797575at2"/>
<reference evidence="11 12" key="1">
    <citation type="submission" date="2018-12" db="EMBL/GenBank/DDBJ databases">
        <authorList>
            <person name="Grouzdev D.S."/>
            <person name="Krutkina M.S."/>
        </authorList>
    </citation>
    <scope>NUCLEOTIDE SEQUENCE [LARGE SCALE GENOMIC DNA]</scope>
    <source>
        <strain evidence="11 12">RmlP026</strain>
    </source>
</reference>
<dbReference type="GO" id="GO:0043093">
    <property type="term" value="P:FtsZ-dependent cytokinesis"/>
    <property type="evidence" value="ECO:0007669"/>
    <property type="project" value="TreeGrafter"/>
</dbReference>
<dbReference type="Pfam" id="PF05164">
    <property type="entry name" value="ZapA"/>
    <property type="match status" value="1"/>
</dbReference>
<dbReference type="Gene3D" id="3.30.160.880">
    <property type="entry name" value="Cell division protein ZapA protomer, N-terminal domain"/>
    <property type="match status" value="1"/>
</dbReference>
<dbReference type="InterPro" id="IPR042233">
    <property type="entry name" value="Cell_div_ZapA_N"/>
</dbReference>
<dbReference type="PANTHER" id="PTHR34981:SF1">
    <property type="entry name" value="CELL DIVISION PROTEIN ZAPA"/>
    <property type="match status" value="1"/>
</dbReference>
<keyword evidence="3" id="KW-0963">Cytoplasm</keyword>
<dbReference type="GO" id="GO:0000917">
    <property type="term" value="P:division septum assembly"/>
    <property type="evidence" value="ECO:0007669"/>
    <property type="project" value="UniProtKB-KW"/>
</dbReference>
<gene>
    <name evidence="11" type="ORF">D3273_09375</name>
</gene>
<evidence type="ECO:0000256" key="2">
    <source>
        <dbReference type="ARBA" id="ARBA00015195"/>
    </source>
</evidence>
<dbReference type="SUPFAM" id="SSF102829">
    <property type="entry name" value="Cell division protein ZapA-like"/>
    <property type="match status" value="1"/>
</dbReference>
<protein>
    <recommendedName>
        <fullName evidence="2">Cell division protein ZapA</fullName>
    </recommendedName>
    <alternativeName>
        <fullName evidence="9">Z ring-associated protein ZapA</fullName>
    </alternativeName>
</protein>
<evidence type="ECO:0000256" key="1">
    <source>
        <dbReference type="ARBA" id="ARBA00004496"/>
    </source>
</evidence>
<dbReference type="GO" id="GO:0030428">
    <property type="term" value="C:cell septum"/>
    <property type="evidence" value="ECO:0007669"/>
    <property type="project" value="TreeGrafter"/>
</dbReference>
<dbReference type="RefSeq" id="WP_129225762.1">
    <property type="nucleotide sequence ID" value="NZ_QYBB01000008.1"/>
</dbReference>
<keyword evidence="10" id="KW-0175">Coiled coil</keyword>
<dbReference type="EMBL" id="QYBB01000008">
    <property type="protein sequence ID" value="RYC32233.1"/>
    <property type="molecule type" value="Genomic_DNA"/>
</dbReference>
<evidence type="ECO:0000256" key="8">
    <source>
        <dbReference type="ARBA" id="ARBA00026068"/>
    </source>
</evidence>
<dbReference type="PANTHER" id="PTHR34981">
    <property type="entry name" value="CELL DIVISION PROTEIN ZAPA"/>
    <property type="match status" value="1"/>
</dbReference>
<comment type="subunit">
    <text evidence="8">Homodimer. Interacts with FtsZ.</text>
</comment>
<dbReference type="AlphaFoldDB" id="A0A4Q2U6H5"/>
<comment type="caution">
    <text evidence="11">The sequence shown here is derived from an EMBL/GenBank/DDBJ whole genome shotgun (WGS) entry which is preliminary data.</text>
</comment>
<evidence type="ECO:0000256" key="3">
    <source>
        <dbReference type="ARBA" id="ARBA00022490"/>
    </source>
</evidence>
<evidence type="ECO:0000256" key="6">
    <source>
        <dbReference type="ARBA" id="ARBA00023306"/>
    </source>
</evidence>
<reference evidence="11 12" key="2">
    <citation type="submission" date="2019-02" db="EMBL/GenBank/DDBJ databases">
        <title>'Lichenibacterium ramalinii' gen. nov. sp. nov., 'Lichenibacterium minor' gen. nov. sp. nov.</title>
        <authorList>
            <person name="Pankratov T."/>
        </authorList>
    </citation>
    <scope>NUCLEOTIDE SEQUENCE [LARGE SCALE GENOMIC DNA]</scope>
    <source>
        <strain evidence="11 12">RmlP026</strain>
    </source>
</reference>
<evidence type="ECO:0000256" key="4">
    <source>
        <dbReference type="ARBA" id="ARBA00022618"/>
    </source>
</evidence>
<dbReference type="GO" id="GO:0032153">
    <property type="term" value="C:cell division site"/>
    <property type="evidence" value="ECO:0007669"/>
    <property type="project" value="TreeGrafter"/>
</dbReference>
<keyword evidence="5" id="KW-0717">Septation</keyword>
<comment type="subcellular location">
    <subcellularLocation>
        <location evidence="1">Cytoplasm</location>
    </subcellularLocation>
</comment>
<name>A0A4Q2U6H5_9HYPH</name>
<feature type="coiled-coil region" evidence="10">
    <location>
        <begin position="63"/>
        <end position="90"/>
    </location>
</feature>
<proteinExistence type="predicted"/>
<dbReference type="Proteomes" id="UP000290759">
    <property type="component" value="Unassembled WGS sequence"/>
</dbReference>
<sequence length="123" mass="12765">MAQVNVRIGGRLYRLACADGEEDHLAGLAARLDAKMDELRGSFGEIGDTRITVMAALTMADQVGEAERRIAALDGENDRLRAELAGHDARTAALAEAAAEALDAAAARVVRIAHALDAGAAGD</sequence>
<accession>A0A4Q2U6H5</accession>
<evidence type="ECO:0000256" key="5">
    <source>
        <dbReference type="ARBA" id="ARBA00023210"/>
    </source>
</evidence>
<evidence type="ECO:0000313" key="11">
    <source>
        <dbReference type="EMBL" id="RYC32233.1"/>
    </source>
</evidence>
<keyword evidence="12" id="KW-1185">Reference proteome</keyword>
<dbReference type="InterPro" id="IPR007838">
    <property type="entry name" value="Cell_div_ZapA-like"/>
</dbReference>
<organism evidence="11 12">
    <name type="scientific">Lichenibacterium minor</name>
    <dbReference type="NCBI Taxonomy" id="2316528"/>
    <lineage>
        <taxon>Bacteria</taxon>
        <taxon>Pseudomonadati</taxon>
        <taxon>Pseudomonadota</taxon>
        <taxon>Alphaproteobacteria</taxon>
        <taxon>Hyphomicrobiales</taxon>
        <taxon>Lichenihabitantaceae</taxon>
        <taxon>Lichenibacterium</taxon>
    </lineage>
</organism>
<evidence type="ECO:0000256" key="9">
    <source>
        <dbReference type="ARBA" id="ARBA00033158"/>
    </source>
</evidence>
<dbReference type="GO" id="GO:0000921">
    <property type="term" value="P:septin ring assembly"/>
    <property type="evidence" value="ECO:0007669"/>
    <property type="project" value="TreeGrafter"/>
</dbReference>
<dbReference type="InterPro" id="IPR036192">
    <property type="entry name" value="Cell_div_ZapA-like_sf"/>
</dbReference>
<dbReference type="GO" id="GO:0005829">
    <property type="term" value="C:cytosol"/>
    <property type="evidence" value="ECO:0007669"/>
    <property type="project" value="TreeGrafter"/>
</dbReference>
<evidence type="ECO:0000313" key="12">
    <source>
        <dbReference type="Proteomes" id="UP000290759"/>
    </source>
</evidence>
<comment type="function">
    <text evidence="7">Activator of cell division through the inhibition of FtsZ GTPase activity, therefore promoting FtsZ assembly into bundles of protofilaments necessary for the formation of the division Z ring. It is recruited early at mid-cell but it is not essential for cell division.</text>
</comment>
<keyword evidence="6" id="KW-0131">Cell cycle</keyword>
<evidence type="ECO:0000256" key="7">
    <source>
        <dbReference type="ARBA" id="ARBA00024910"/>
    </source>
</evidence>
<evidence type="ECO:0000256" key="10">
    <source>
        <dbReference type="SAM" id="Coils"/>
    </source>
</evidence>
<keyword evidence="4 11" id="KW-0132">Cell division</keyword>